<reference evidence="3" key="1">
    <citation type="journal article" date="2012" name="Nat. Biotechnol.">
        <title>Draft genome sequence of pigeonpea (Cajanus cajan), an orphan legume crop of resource-poor farmers.</title>
        <authorList>
            <person name="Varshney R.K."/>
            <person name="Chen W."/>
            <person name="Li Y."/>
            <person name="Bharti A.K."/>
            <person name="Saxena R.K."/>
            <person name="Schlueter J.A."/>
            <person name="Donoghue M.T."/>
            <person name="Azam S."/>
            <person name="Fan G."/>
            <person name="Whaley A.M."/>
            <person name="Farmer A.D."/>
            <person name="Sheridan J."/>
            <person name="Iwata A."/>
            <person name="Tuteja R."/>
            <person name="Penmetsa R.V."/>
            <person name="Wu W."/>
            <person name="Upadhyaya H.D."/>
            <person name="Yang S.P."/>
            <person name="Shah T."/>
            <person name="Saxena K.B."/>
            <person name="Michael T."/>
            <person name="McCombie W.R."/>
            <person name="Yang B."/>
            <person name="Zhang G."/>
            <person name="Yang H."/>
            <person name="Wang J."/>
            <person name="Spillane C."/>
            <person name="Cook D.R."/>
            <person name="May G.D."/>
            <person name="Xu X."/>
            <person name="Jackson S.A."/>
        </authorList>
    </citation>
    <scope>NUCLEOTIDE SEQUENCE [LARGE SCALE GENOMIC DNA]</scope>
</reference>
<sequence length="358" mass="40202">MGEQPYNGPRERTLREMAAPDFTYESLCIQYPEEDVPFVLKTGQIHLLPKFHGRAGEDPHKHLKEFHIVCSTMRPHNVPEDHIYLKAFPFLLEDLAKDWLYYLATSSITSWDDLKRVFLEKFFPTSRTTAIQKDISGIRQLTGESLYESMIDAASGGVLGDMTPASTRGLIEKMASNSQQFNVRSDAIVVRGVHDVVASDSTKHKKLESKIDALNTLVSQLASNQKSAPPPAKVCGICTSISHPIDVCPSLQDSSTSLDAPQAYAANIYNNRPPQQQQLNYDLSSNRYNSGWRNHPNLRWGNSQQQQNPPPFQNNPSSSTYQPPPQQRPPAPPAPQPSTFEPSLEELVRQMTLQNMQF</sequence>
<feature type="region of interest" description="Disordered" evidence="1">
    <location>
        <begin position="285"/>
        <end position="342"/>
    </location>
</feature>
<proteinExistence type="predicted"/>
<dbReference type="Pfam" id="PF03732">
    <property type="entry name" value="Retrotrans_gag"/>
    <property type="match status" value="1"/>
</dbReference>
<gene>
    <name evidence="3" type="ORF">KK1_049553</name>
</gene>
<dbReference type="InterPro" id="IPR005162">
    <property type="entry name" value="Retrotrans_gag_dom"/>
</dbReference>
<keyword evidence="4" id="KW-1185">Reference proteome</keyword>
<evidence type="ECO:0000313" key="3">
    <source>
        <dbReference type="EMBL" id="KYP77728.1"/>
    </source>
</evidence>
<feature type="domain" description="Retrotransposon gag" evidence="2">
    <location>
        <begin position="87"/>
        <end position="147"/>
    </location>
</feature>
<dbReference type="EMBL" id="AGCT01031597">
    <property type="protein sequence ID" value="KYP77728.1"/>
    <property type="molecule type" value="Genomic_DNA"/>
</dbReference>
<dbReference type="PANTHER" id="PTHR33223">
    <property type="entry name" value="CCHC-TYPE DOMAIN-CONTAINING PROTEIN"/>
    <property type="match status" value="1"/>
</dbReference>
<feature type="compositionally biased region" description="Pro residues" evidence="1">
    <location>
        <begin position="322"/>
        <end position="336"/>
    </location>
</feature>
<name>A0A151UEQ5_CAJCA</name>
<dbReference type="PANTHER" id="PTHR33223:SF3">
    <property type="match status" value="1"/>
</dbReference>
<accession>A0A151UEQ5</accession>
<evidence type="ECO:0000256" key="1">
    <source>
        <dbReference type="SAM" id="MobiDB-lite"/>
    </source>
</evidence>
<dbReference type="Gramene" id="C.cajan_46456.t">
    <property type="protein sequence ID" value="C.cajan_46456.t"/>
    <property type="gene ID" value="C.cajan_46456"/>
</dbReference>
<evidence type="ECO:0000259" key="2">
    <source>
        <dbReference type="Pfam" id="PF03732"/>
    </source>
</evidence>
<organism evidence="3 4">
    <name type="scientific">Cajanus cajan</name>
    <name type="common">Pigeon pea</name>
    <name type="synonym">Cajanus indicus</name>
    <dbReference type="NCBI Taxonomy" id="3821"/>
    <lineage>
        <taxon>Eukaryota</taxon>
        <taxon>Viridiplantae</taxon>
        <taxon>Streptophyta</taxon>
        <taxon>Embryophyta</taxon>
        <taxon>Tracheophyta</taxon>
        <taxon>Spermatophyta</taxon>
        <taxon>Magnoliopsida</taxon>
        <taxon>eudicotyledons</taxon>
        <taxon>Gunneridae</taxon>
        <taxon>Pentapetalae</taxon>
        <taxon>rosids</taxon>
        <taxon>fabids</taxon>
        <taxon>Fabales</taxon>
        <taxon>Fabaceae</taxon>
        <taxon>Papilionoideae</taxon>
        <taxon>50 kb inversion clade</taxon>
        <taxon>NPAAA clade</taxon>
        <taxon>indigoferoid/millettioid clade</taxon>
        <taxon>Phaseoleae</taxon>
        <taxon>Cajanus</taxon>
    </lineage>
</organism>
<dbReference type="Proteomes" id="UP000075243">
    <property type="component" value="Unassembled WGS sequence"/>
</dbReference>
<protein>
    <recommendedName>
        <fullName evidence="2">Retrotransposon gag domain-containing protein</fullName>
    </recommendedName>
</protein>
<comment type="caution">
    <text evidence="3">The sequence shown here is derived from an EMBL/GenBank/DDBJ whole genome shotgun (WGS) entry which is preliminary data.</text>
</comment>
<dbReference type="AlphaFoldDB" id="A0A151UEQ5"/>
<evidence type="ECO:0000313" key="4">
    <source>
        <dbReference type="Proteomes" id="UP000075243"/>
    </source>
</evidence>